<comment type="similarity">
    <text evidence="1">Belongs to the RutC family.</text>
</comment>
<dbReference type="CDD" id="cd00448">
    <property type="entry name" value="YjgF_YER057c_UK114_family"/>
    <property type="match status" value="1"/>
</dbReference>
<organism evidence="2 3">
    <name type="scientific">Aquimarina algicola</name>
    <dbReference type="NCBI Taxonomy" id="2589995"/>
    <lineage>
        <taxon>Bacteria</taxon>
        <taxon>Pseudomonadati</taxon>
        <taxon>Bacteroidota</taxon>
        <taxon>Flavobacteriia</taxon>
        <taxon>Flavobacteriales</taxon>
        <taxon>Flavobacteriaceae</taxon>
        <taxon>Aquimarina</taxon>
    </lineage>
</organism>
<proteinExistence type="inferred from homology"/>
<dbReference type="SUPFAM" id="SSF55298">
    <property type="entry name" value="YjgF-like"/>
    <property type="match status" value="1"/>
</dbReference>
<name>A0A504J7G9_9FLAO</name>
<dbReference type="GO" id="GO:0005829">
    <property type="term" value="C:cytosol"/>
    <property type="evidence" value="ECO:0007669"/>
    <property type="project" value="TreeGrafter"/>
</dbReference>
<dbReference type="PANTHER" id="PTHR11803:SF58">
    <property type="entry name" value="PROTEIN HMF1-RELATED"/>
    <property type="match status" value="1"/>
</dbReference>
<evidence type="ECO:0000313" key="3">
    <source>
        <dbReference type="Proteomes" id="UP000315540"/>
    </source>
</evidence>
<dbReference type="OrthoDB" id="9803101at2"/>
<sequence>MSKTSINPKELYDGSIFGMSQSVIETDSKLVFISGQVDWNHQLETTSQTVEEQFKNALKNLSIVLKASKSSIENLLQLRIYIKGELNDHLNAIGPLLTDYLGTSKPAITGVGVTSLASPSTLVEIEAIASSK</sequence>
<dbReference type="AlphaFoldDB" id="A0A504J7G9"/>
<protein>
    <submittedName>
        <fullName evidence="2">RidA family protein</fullName>
    </submittedName>
</protein>
<dbReference type="PANTHER" id="PTHR11803">
    <property type="entry name" value="2-IMINOBUTANOATE/2-IMINOPROPANOATE DEAMINASE RIDA"/>
    <property type="match status" value="1"/>
</dbReference>
<dbReference type="InterPro" id="IPR035959">
    <property type="entry name" value="RutC-like_sf"/>
</dbReference>
<evidence type="ECO:0000313" key="2">
    <source>
        <dbReference type="EMBL" id="TPN86767.1"/>
    </source>
</evidence>
<reference evidence="2 3" key="1">
    <citation type="submission" date="2019-06" db="EMBL/GenBank/DDBJ databases">
        <authorList>
            <person name="Meng X."/>
        </authorList>
    </citation>
    <scope>NUCLEOTIDE SEQUENCE [LARGE SCALE GENOMIC DNA]</scope>
    <source>
        <strain evidence="2 3">M625</strain>
    </source>
</reference>
<dbReference type="GO" id="GO:0019239">
    <property type="term" value="F:deaminase activity"/>
    <property type="evidence" value="ECO:0007669"/>
    <property type="project" value="TreeGrafter"/>
</dbReference>
<dbReference type="Proteomes" id="UP000315540">
    <property type="component" value="Unassembled WGS sequence"/>
</dbReference>
<dbReference type="EMBL" id="VFWZ01000002">
    <property type="protein sequence ID" value="TPN86767.1"/>
    <property type="molecule type" value="Genomic_DNA"/>
</dbReference>
<dbReference type="RefSeq" id="WP_140590065.1">
    <property type="nucleotide sequence ID" value="NZ_VFWZ01000002.1"/>
</dbReference>
<evidence type="ECO:0000256" key="1">
    <source>
        <dbReference type="ARBA" id="ARBA00010552"/>
    </source>
</evidence>
<keyword evidence="3" id="KW-1185">Reference proteome</keyword>
<dbReference type="Gene3D" id="3.30.1330.40">
    <property type="entry name" value="RutC-like"/>
    <property type="match status" value="1"/>
</dbReference>
<dbReference type="InterPro" id="IPR006175">
    <property type="entry name" value="YjgF/YER057c/UK114"/>
</dbReference>
<comment type="caution">
    <text evidence="2">The sequence shown here is derived from an EMBL/GenBank/DDBJ whole genome shotgun (WGS) entry which is preliminary data.</text>
</comment>
<gene>
    <name evidence="2" type="ORF">FHK87_03970</name>
</gene>
<dbReference type="Pfam" id="PF01042">
    <property type="entry name" value="Ribonuc_L-PSP"/>
    <property type="match status" value="1"/>
</dbReference>
<accession>A0A504J7G9</accession>